<gene>
    <name evidence="3" type="ORF">SCA03_57010</name>
</gene>
<dbReference type="RefSeq" id="WP_141275727.1">
    <property type="nucleotide sequence ID" value="NZ_BJMM01000044.1"/>
</dbReference>
<dbReference type="AlphaFoldDB" id="A0A4Y3RBK4"/>
<keyword evidence="3" id="KW-0238">DNA-binding</keyword>
<dbReference type="OrthoDB" id="4318391at2"/>
<dbReference type="SMART" id="SM01040">
    <property type="entry name" value="Bro-N"/>
    <property type="match status" value="1"/>
</dbReference>
<dbReference type="Proteomes" id="UP000319210">
    <property type="component" value="Unassembled WGS sequence"/>
</dbReference>
<keyword evidence="4" id="KW-1185">Reference proteome</keyword>
<evidence type="ECO:0000259" key="2">
    <source>
        <dbReference type="PROSITE" id="PS51750"/>
    </source>
</evidence>
<dbReference type="Pfam" id="PF02498">
    <property type="entry name" value="Bro-N"/>
    <property type="match status" value="1"/>
</dbReference>
<evidence type="ECO:0000256" key="1">
    <source>
        <dbReference type="SAM" id="MobiDB-lite"/>
    </source>
</evidence>
<dbReference type="PROSITE" id="PS51750">
    <property type="entry name" value="BRO_N"/>
    <property type="match status" value="1"/>
</dbReference>
<comment type="caution">
    <text evidence="3">The sequence shown here is derived from an EMBL/GenBank/DDBJ whole genome shotgun (WGS) entry which is preliminary data.</text>
</comment>
<dbReference type="PANTHER" id="PTHR36180:SF2">
    <property type="entry name" value="BRO FAMILY PROTEIN"/>
    <property type="match status" value="1"/>
</dbReference>
<evidence type="ECO:0000313" key="4">
    <source>
        <dbReference type="Proteomes" id="UP000319210"/>
    </source>
</evidence>
<name>A0A4Y3RBK4_STRCI</name>
<feature type="domain" description="Bro-N" evidence="2">
    <location>
        <begin position="7"/>
        <end position="127"/>
    </location>
</feature>
<feature type="compositionally biased region" description="Low complexity" evidence="1">
    <location>
        <begin position="134"/>
        <end position="150"/>
    </location>
</feature>
<accession>A0A4Y3RBK4</accession>
<organism evidence="3 4">
    <name type="scientific">Streptomyces cacaoi</name>
    <dbReference type="NCBI Taxonomy" id="1898"/>
    <lineage>
        <taxon>Bacteria</taxon>
        <taxon>Bacillati</taxon>
        <taxon>Actinomycetota</taxon>
        <taxon>Actinomycetes</taxon>
        <taxon>Kitasatosporales</taxon>
        <taxon>Streptomycetaceae</taxon>
        <taxon>Streptomyces</taxon>
    </lineage>
</organism>
<evidence type="ECO:0000313" key="3">
    <source>
        <dbReference type="EMBL" id="GEB53150.1"/>
    </source>
</evidence>
<feature type="region of interest" description="Disordered" evidence="1">
    <location>
        <begin position="228"/>
        <end position="259"/>
    </location>
</feature>
<feature type="compositionally biased region" description="Gly residues" evidence="1">
    <location>
        <begin position="151"/>
        <end position="168"/>
    </location>
</feature>
<dbReference type="PANTHER" id="PTHR36180">
    <property type="entry name" value="DNA-BINDING PROTEIN-RELATED-RELATED"/>
    <property type="match status" value="1"/>
</dbReference>
<dbReference type="EMBL" id="BJMM01000044">
    <property type="protein sequence ID" value="GEB53150.1"/>
    <property type="molecule type" value="Genomic_DNA"/>
</dbReference>
<reference evidence="3 4" key="1">
    <citation type="submission" date="2019-06" db="EMBL/GenBank/DDBJ databases">
        <title>Whole genome shotgun sequence of Streptomyces cacaoi subsp. cacaoi NBRC 12748.</title>
        <authorList>
            <person name="Hosoyama A."/>
            <person name="Uohara A."/>
            <person name="Ohji S."/>
            <person name="Ichikawa N."/>
        </authorList>
    </citation>
    <scope>NUCLEOTIDE SEQUENCE [LARGE SCALE GENOMIC DNA]</scope>
    <source>
        <strain evidence="3 4">NBRC 12748</strain>
    </source>
</reference>
<protein>
    <submittedName>
        <fullName evidence="3">DNA-binding protein</fullName>
    </submittedName>
</protein>
<proteinExistence type="predicted"/>
<dbReference type="InterPro" id="IPR003497">
    <property type="entry name" value="BRO_N_domain"/>
</dbReference>
<sequence length="346" mass="37073">MTERQDAIAIDDFVYGATQARVRRLTLPDGTHWFPAVDVAVHLGYANTRQALAWHVPSECSTSLQELAEGVYGADALRKLAGRRLQKAMRMVNVHGLVRLVNGCTKPEAEPFKRWVSEVVVTVQREGVYRLPERGPALPPGEAAAEPAAGPGAGPGLEPGAVAGGEPGVGRSVVHPMPRQVAEAIVRLEQHNLRLDEQWIAAQEDERRFRGESLALLRRIAEGVERMAEPGRRGPEAVPAGAPATDSEPEPEPGQGGAGVTAEGLVALWQRRNLAITADVWPVALLVAAQLAARGEARVCPGEVAARTGLSQARVLAALRLLLRHRCFRQCGTDAGGAYVYVLPGR</sequence>
<feature type="region of interest" description="Disordered" evidence="1">
    <location>
        <begin position="132"/>
        <end position="170"/>
    </location>
</feature>
<dbReference type="GO" id="GO:0003677">
    <property type="term" value="F:DNA binding"/>
    <property type="evidence" value="ECO:0007669"/>
    <property type="project" value="UniProtKB-KW"/>
</dbReference>